<dbReference type="AlphaFoldDB" id="A0A5N4DIY4"/>
<dbReference type="InterPro" id="IPR040005">
    <property type="entry name" value="Polr1has"/>
</dbReference>
<dbReference type="PANTHER" id="PTHR41403">
    <property type="entry name" value="RCG43477-RELATED"/>
    <property type="match status" value="1"/>
</dbReference>
<dbReference type="Proteomes" id="UP000299084">
    <property type="component" value="Unassembled WGS sequence"/>
</dbReference>
<feature type="compositionally biased region" description="Basic and acidic residues" evidence="1">
    <location>
        <begin position="264"/>
        <end position="287"/>
    </location>
</feature>
<comment type="caution">
    <text evidence="2">The sequence shown here is derived from an EMBL/GenBank/DDBJ whole genome shotgun (WGS) entry which is preliminary data.</text>
</comment>
<gene>
    <name evidence="2" type="ORF">Cadr_000009641</name>
</gene>
<dbReference type="PANTHER" id="PTHR41403:SF4">
    <property type="entry name" value="SIMILAR TO RIKEN CDNA 1700022C21"/>
    <property type="match status" value="1"/>
</dbReference>
<dbReference type="Pfam" id="PF17658">
    <property type="entry name" value="DUF5520"/>
    <property type="match status" value="1"/>
</dbReference>
<sequence length="365" mass="42483">MLFVKVAMDRAMAETEDPRDKKQGDPGSAEVTKGALRRGCSGGLWKSQPAVQTPPSHPPLVTDSEWLDLSAEEQLAWAKNTQDPQIAVGSQSPLEKKIKGLGGVHSSEARKLLAQKIQQENETLHKLKAMSSDFRFAQAEAYFYHHHQQMMLEEARTHKVTPKWEVKEEEEEKRPSEKTEDAKKRCFPVPEKELRQIEKHIHRAKQARGLRDHEFRPLPLRIPSEMLFPKALTLEKNENTESIQKIHKTKTKEHRLAWAEKQIKGHQDRMTRGRELTEQRNHQRDAQKLSAQAPPFLKPQVEKEKVKELEWVTAYPLVQPYQDSLIEVTVLMEKSNKEDKIKKPLQREFLRMPPFLRRQLEKHKI</sequence>
<dbReference type="InterPro" id="IPR040721">
    <property type="entry name" value="DUF5520"/>
</dbReference>
<accession>A0A5N4DIY4</accession>
<evidence type="ECO:0000313" key="2">
    <source>
        <dbReference type="EMBL" id="KAB1271108.1"/>
    </source>
</evidence>
<protein>
    <submittedName>
        <fullName evidence="2">Uncharacterized protein</fullName>
    </submittedName>
</protein>
<keyword evidence="3" id="KW-1185">Reference proteome</keyword>
<feature type="region of interest" description="Disordered" evidence="1">
    <location>
        <begin position="1"/>
        <end position="34"/>
    </location>
</feature>
<feature type="region of interest" description="Disordered" evidence="1">
    <location>
        <begin position="163"/>
        <end position="183"/>
    </location>
</feature>
<organism evidence="2 3">
    <name type="scientific">Camelus dromedarius</name>
    <name type="common">Dromedary</name>
    <name type="synonym">Arabian camel</name>
    <dbReference type="NCBI Taxonomy" id="9838"/>
    <lineage>
        <taxon>Eukaryota</taxon>
        <taxon>Metazoa</taxon>
        <taxon>Chordata</taxon>
        <taxon>Craniata</taxon>
        <taxon>Vertebrata</taxon>
        <taxon>Euteleostomi</taxon>
        <taxon>Mammalia</taxon>
        <taxon>Eutheria</taxon>
        <taxon>Laurasiatheria</taxon>
        <taxon>Artiodactyla</taxon>
        <taxon>Tylopoda</taxon>
        <taxon>Camelidae</taxon>
        <taxon>Camelus</taxon>
    </lineage>
</organism>
<feature type="compositionally biased region" description="Basic and acidic residues" evidence="1">
    <location>
        <begin position="7"/>
        <end position="24"/>
    </location>
</feature>
<dbReference type="EMBL" id="JWIN03000011">
    <property type="protein sequence ID" value="KAB1271108.1"/>
    <property type="molecule type" value="Genomic_DNA"/>
</dbReference>
<proteinExistence type="predicted"/>
<name>A0A5N4DIY4_CAMDR</name>
<evidence type="ECO:0000256" key="1">
    <source>
        <dbReference type="SAM" id="MobiDB-lite"/>
    </source>
</evidence>
<feature type="region of interest" description="Disordered" evidence="1">
    <location>
        <begin position="264"/>
        <end position="289"/>
    </location>
</feature>
<reference evidence="2 3" key="1">
    <citation type="journal article" date="2019" name="Mol. Ecol. Resour.">
        <title>Improving Illumina assemblies with Hi-C and long reads: an example with the North African dromedary.</title>
        <authorList>
            <person name="Elbers J.P."/>
            <person name="Rogers M.F."/>
            <person name="Perelman P.L."/>
            <person name="Proskuryakova A.A."/>
            <person name="Serdyukova N.A."/>
            <person name="Johnson W.E."/>
            <person name="Horin P."/>
            <person name="Corander J."/>
            <person name="Murphy D."/>
            <person name="Burger P.A."/>
        </authorList>
    </citation>
    <scope>NUCLEOTIDE SEQUENCE [LARGE SCALE GENOMIC DNA]</scope>
    <source>
        <strain evidence="2">Drom800</strain>
        <tissue evidence="2">Blood</tissue>
    </source>
</reference>
<feature type="region of interest" description="Disordered" evidence="1">
    <location>
        <begin position="42"/>
        <end position="61"/>
    </location>
</feature>
<evidence type="ECO:0000313" key="3">
    <source>
        <dbReference type="Proteomes" id="UP000299084"/>
    </source>
</evidence>